<evidence type="ECO:0000259" key="2">
    <source>
        <dbReference type="Pfam" id="PF00582"/>
    </source>
</evidence>
<comment type="similarity">
    <text evidence="1">Belongs to the universal stress protein A family.</text>
</comment>
<dbReference type="CDD" id="cd00293">
    <property type="entry name" value="USP-like"/>
    <property type="match status" value="1"/>
</dbReference>
<dbReference type="AlphaFoldDB" id="A0A0P0DAH7"/>
<dbReference type="InterPro" id="IPR006015">
    <property type="entry name" value="Universal_stress_UspA"/>
</dbReference>
<dbReference type="EMBL" id="CP012898">
    <property type="protein sequence ID" value="ALJ05043.1"/>
    <property type="molecule type" value="Genomic_DNA"/>
</dbReference>
<name>A0A0P0DAH7_9FLAO</name>
<evidence type="ECO:0000313" key="4">
    <source>
        <dbReference type="Proteomes" id="UP000057981"/>
    </source>
</evidence>
<dbReference type="Proteomes" id="UP000057981">
    <property type="component" value="Chromosome"/>
</dbReference>
<protein>
    <submittedName>
        <fullName evidence="3">Universal stress protein</fullName>
    </submittedName>
</protein>
<dbReference type="InterPro" id="IPR006016">
    <property type="entry name" value="UspA"/>
</dbReference>
<keyword evidence="4" id="KW-1185">Reference proteome</keyword>
<dbReference type="SUPFAM" id="SSF52402">
    <property type="entry name" value="Adenine nucleotide alpha hydrolases-like"/>
    <property type="match status" value="1"/>
</dbReference>
<feature type="domain" description="UspA" evidence="2">
    <location>
        <begin position="2"/>
        <end position="147"/>
    </location>
</feature>
<gene>
    <name evidence="3" type="ORF">APS56_07850</name>
</gene>
<proteinExistence type="inferred from homology"/>
<evidence type="ECO:0000313" key="3">
    <source>
        <dbReference type="EMBL" id="ALJ05043.1"/>
    </source>
</evidence>
<dbReference type="OrthoDB" id="9788959at2"/>
<dbReference type="KEGG" id="ahz:APS56_07850"/>
<dbReference type="Gene3D" id="3.40.50.12370">
    <property type="match status" value="1"/>
</dbReference>
<dbReference type="STRING" id="1736674.APS56_07850"/>
<dbReference type="RefSeq" id="WP_054726936.1">
    <property type="nucleotide sequence ID" value="NZ_CP012898.1"/>
</dbReference>
<dbReference type="Pfam" id="PF00582">
    <property type="entry name" value="Usp"/>
    <property type="match status" value="1"/>
</dbReference>
<sequence>MMNVLIPTDFSQNAWNAIEYACDFFSNSPCNFYLLHINTPNTSVKPEATNDIEGDLGLDVLVKSPKKRLQETLQRINKSLPLNGNQRFFTITDQGYMIDSIRRQVVDKKIDFIAMGTKGASGYKKNNIGTNTGNVITKVMCNTLVIPENAKYTKLSEIAFPTDFHFFYLTETLKPFSDIIKRNNSATRVLYIDKKGGELNSDQKANKEFLVDYLSEHEHSFHFLANKNIEEGVENFVEMNKINLITMLAKNLNYFQKILFHPTMPKISYYTKVPFLILH</sequence>
<organism evidence="3 4">
    <name type="scientific">Pseudalgibacter alginicilyticus</name>
    <dbReference type="NCBI Taxonomy" id="1736674"/>
    <lineage>
        <taxon>Bacteria</taxon>
        <taxon>Pseudomonadati</taxon>
        <taxon>Bacteroidota</taxon>
        <taxon>Flavobacteriia</taxon>
        <taxon>Flavobacteriales</taxon>
        <taxon>Flavobacteriaceae</taxon>
        <taxon>Pseudalgibacter</taxon>
    </lineage>
</organism>
<accession>A0A0P0DAH7</accession>
<evidence type="ECO:0000256" key="1">
    <source>
        <dbReference type="ARBA" id="ARBA00008791"/>
    </source>
</evidence>
<dbReference type="PRINTS" id="PR01438">
    <property type="entry name" value="UNVRSLSTRESS"/>
</dbReference>
<reference evidence="3 4" key="1">
    <citation type="submission" date="2015-10" db="EMBL/GenBank/DDBJ databases">
        <authorList>
            <person name="Gilbert D.G."/>
        </authorList>
    </citation>
    <scope>NUCLEOTIDE SEQUENCE [LARGE SCALE GENOMIC DNA]</scope>
    <source>
        <strain evidence="4">HZ-22</strain>
    </source>
</reference>